<accession>A0A250XIW8</accession>
<dbReference type="InterPro" id="IPR036010">
    <property type="entry name" value="2Fe-2S_ferredoxin-like_sf"/>
</dbReference>
<feature type="region of interest" description="Disordered" evidence="9">
    <location>
        <begin position="134"/>
        <end position="162"/>
    </location>
</feature>
<keyword evidence="3" id="KW-0001">2Fe-2S</keyword>
<feature type="compositionally biased region" description="Low complexity" evidence="9">
    <location>
        <begin position="139"/>
        <end position="157"/>
    </location>
</feature>
<evidence type="ECO:0000256" key="9">
    <source>
        <dbReference type="SAM" id="MobiDB-lite"/>
    </source>
</evidence>
<dbReference type="GO" id="GO:0051537">
    <property type="term" value="F:2 iron, 2 sulfur cluster binding"/>
    <property type="evidence" value="ECO:0007669"/>
    <property type="project" value="UniProtKB-KW"/>
</dbReference>
<dbReference type="InterPro" id="IPR001041">
    <property type="entry name" value="2Fe-2S_ferredoxin-type"/>
</dbReference>
<dbReference type="EMBL" id="BEGY01000089">
    <property type="protein sequence ID" value="GAX82983.1"/>
    <property type="molecule type" value="Genomic_DNA"/>
</dbReference>
<comment type="similarity">
    <text evidence="1">Belongs to the 2Fe2S plant-type ferredoxin family.</text>
</comment>
<keyword evidence="5" id="KW-0249">Electron transport</keyword>
<dbReference type="Proteomes" id="UP000232323">
    <property type="component" value="Unassembled WGS sequence"/>
</dbReference>
<evidence type="ECO:0000256" key="4">
    <source>
        <dbReference type="ARBA" id="ARBA00022723"/>
    </source>
</evidence>
<organism evidence="11 12">
    <name type="scientific">Chlamydomonas eustigma</name>
    <dbReference type="NCBI Taxonomy" id="1157962"/>
    <lineage>
        <taxon>Eukaryota</taxon>
        <taxon>Viridiplantae</taxon>
        <taxon>Chlorophyta</taxon>
        <taxon>core chlorophytes</taxon>
        <taxon>Chlorophyceae</taxon>
        <taxon>CS clade</taxon>
        <taxon>Chlamydomonadales</taxon>
        <taxon>Chlamydomonadaceae</taxon>
        <taxon>Chlamydomonas</taxon>
    </lineage>
</organism>
<evidence type="ECO:0000256" key="6">
    <source>
        <dbReference type="ARBA" id="ARBA00023004"/>
    </source>
</evidence>
<evidence type="ECO:0000256" key="5">
    <source>
        <dbReference type="ARBA" id="ARBA00022982"/>
    </source>
</evidence>
<evidence type="ECO:0000313" key="11">
    <source>
        <dbReference type="EMBL" id="GAX82983.1"/>
    </source>
</evidence>
<comment type="caution">
    <text evidence="11">The sequence shown here is derived from an EMBL/GenBank/DDBJ whole genome shotgun (WGS) entry which is preliminary data.</text>
</comment>
<sequence length="348" mass="37808">MSQSTSYIRDPAWSRSKVEIALQNMVCNNTANMVLNCLKGNKIYAFHGRCLSKVSTGRRGSRTCSGPSLKEAATSSVKNDENKVSGLQSKIRDIVGLGDALGPIGLTYGGEVKTKVSDPGIALGPISLSFGSEFGDSPANSGSDQQASSSGAASAPSIHSMTTEEWRQRFEKDGTVDLWLEEEFNAGSRLVGGRAVHMGGTFGIRTGEGPSVSNAIRHKVRIYNHYADQVVDVEVPEDRYILWEAEDEGLELPYACRMGCCTACAVRIKEGEMYQPESLGISSELRAQGYGLMCVGYPLTDLVLETVPEDEVYELQFGEAFETQALDPRDKESIERDDFALSIANMDE</sequence>
<keyword evidence="2" id="KW-0813">Transport</keyword>
<evidence type="ECO:0000259" key="10">
    <source>
        <dbReference type="PROSITE" id="PS51085"/>
    </source>
</evidence>
<keyword evidence="12" id="KW-1185">Reference proteome</keyword>
<evidence type="ECO:0000256" key="2">
    <source>
        <dbReference type="ARBA" id="ARBA00022448"/>
    </source>
</evidence>
<feature type="domain" description="2Fe-2S ferredoxin-type" evidence="10">
    <location>
        <begin position="218"/>
        <end position="310"/>
    </location>
</feature>
<proteinExistence type="inferred from homology"/>
<dbReference type="Gene3D" id="3.10.20.30">
    <property type="match status" value="1"/>
</dbReference>
<evidence type="ECO:0000256" key="1">
    <source>
        <dbReference type="ARBA" id="ARBA00007874"/>
    </source>
</evidence>
<feature type="region of interest" description="Disordered" evidence="9">
    <location>
        <begin position="57"/>
        <end position="77"/>
    </location>
</feature>
<name>A0A250XIW8_9CHLO</name>
<dbReference type="PROSITE" id="PS51085">
    <property type="entry name" value="2FE2S_FER_2"/>
    <property type="match status" value="1"/>
</dbReference>
<dbReference type="AlphaFoldDB" id="A0A250XIW8"/>
<reference evidence="11 12" key="1">
    <citation type="submission" date="2017-08" db="EMBL/GenBank/DDBJ databases">
        <title>Acidophilic green algal genome provides insights into adaptation to an acidic environment.</title>
        <authorList>
            <person name="Hirooka S."/>
            <person name="Hirose Y."/>
            <person name="Kanesaki Y."/>
            <person name="Higuchi S."/>
            <person name="Fujiwara T."/>
            <person name="Onuma R."/>
            <person name="Era A."/>
            <person name="Ohbayashi R."/>
            <person name="Uzuka A."/>
            <person name="Nozaki H."/>
            <person name="Yoshikawa H."/>
            <person name="Miyagishima S.Y."/>
        </authorList>
    </citation>
    <scope>NUCLEOTIDE SEQUENCE [LARGE SCALE GENOMIC DNA]</scope>
    <source>
        <strain evidence="11 12">NIES-2499</strain>
    </source>
</reference>
<keyword evidence="7" id="KW-0411">Iron-sulfur</keyword>
<keyword evidence="4" id="KW-0479">Metal-binding</keyword>
<dbReference type="GO" id="GO:0046872">
    <property type="term" value="F:metal ion binding"/>
    <property type="evidence" value="ECO:0007669"/>
    <property type="project" value="UniProtKB-KW"/>
</dbReference>
<dbReference type="Pfam" id="PF00111">
    <property type="entry name" value="Fer2"/>
    <property type="match status" value="1"/>
</dbReference>
<evidence type="ECO:0000256" key="3">
    <source>
        <dbReference type="ARBA" id="ARBA00022714"/>
    </source>
</evidence>
<protein>
    <recommendedName>
        <fullName evidence="10">2Fe-2S ferredoxin-type domain-containing protein</fullName>
    </recommendedName>
</protein>
<dbReference type="PANTHER" id="PTHR43112:SF10">
    <property type="entry name" value="FERREDOXIN C 2, CHLOROPLASTIC"/>
    <property type="match status" value="1"/>
</dbReference>
<dbReference type="STRING" id="1157962.A0A250XIW8"/>
<evidence type="ECO:0000256" key="8">
    <source>
        <dbReference type="ARBA" id="ARBA00034078"/>
    </source>
</evidence>
<dbReference type="PANTHER" id="PTHR43112">
    <property type="entry name" value="FERREDOXIN"/>
    <property type="match status" value="1"/>
</dbReference>
<keyword evidence="6" id="KW-0408">Iron</keyword>
<dbReference type="CDD" id="cd00207">
    <property type="entry name" value="fer2"/>
    <property type="match status" value="1"/>
</dbReference>
<dbReference type="SUPFAM" id="SSF54292">
    <property type="entry name" value="2Fe-2S ferredoxin-like"/>
    <property type="match status" value="1"/>
</dbReference>
<gene>
    <name evidence="11" type="ORF">CEUSTIGMA_g10410.t1</name>
</gene>
<dbReference type="OrthoDB" id="1885901at2759"/>
<evidence type="ECO:0000256" key="7">
    <source>
        <dbReference type="ARBA" id="ARBA00023014"/>
    </source>
</evidence>
<comment type="cofactor">
    <cofactor evidence="8">
        <name>[2Fe-2S] cluster</name>
        <dbReference type="ChEBI" id="CHEBI:190135"/>
    </cofactor>
</comment>
<evidence type="ECO:0000313" key="12">
    <source>
        <dbReference type="Proteomes" id="UP000232323"/>
    </source>
</evidence>
<dbReference type="InterPro" id="IPR012675">
    <property type="entry name" value="Beta-grasp_dom_sf"/>
</dbReference>